<evidence type="ECO:0000256" key="4">
    <source>
        <dbReference type="ARBA" id="ARBA00022525"/>
    </source>
</evidence>
<dbReference type="Gene3D" id="1.20.1250.10">
    <property type="match status" value="1"/>
</dbReference>
<dbReference type="GO" id="GO:0005615">
    <property type="term" value="C:extracellular space"/>
    <property type="evidence" value="ECO:0007669"/>
    <property type="project" value="UniProtKB-KW"/>
</dbReference>
<keyword evidence="3" id="KW-0202">Cytokine</keyword>
<evidence type="ECO:0000313" key="9">
    <source>
        <dbReference type="EMBL" id="CAB1425260.1"/>
    </source>
</evidence>
<keyword evidence="7" id="KW-1015">Disulfide bond</keyword>
<comment type="similarity">
    <text evidence="2">Belongs to the alpha/beta interferon family.</text>
</comment>
<gene>
    <name evidence="9" type="ORF">PLEPLA_LOCUS13190</name>
</gene>
<dbReference type="Proteomes" id="UP001153269">
    <property type="component" value="Unassembled WGS sequence"/>
</dbReference>
<feature type="transmembrane region" description="Helical" evidence="8">
    <location>
        <begin position="21"/>
        <end position="48"/>
    </location>
</feature>
<name>A0A9N7U6D8_PLEPL</name>
<evidence type="ECO:0000256" key="2">
    <source>
        <dbReference type="ARBA" id="ARBA00011033"/>
    </source>
</evidence>
<sequence length="223" mass="26433">MSQEVRNKTQTQNTDIDTEQVFIIITIIFFIVIIITINTFIMISWTIFLCALTPTLCCDWLRHYNHYSNVTLTLLRHMGGQLTEDESPVSFPFTLYTQVRHHQEDSQLIFIRDSLSRISDLYRHDDRSSVTWDTDMTHHFLVNLHRLKEELSTCVLTKKHLNRPLRRYYRKLLRRTLCRTDGSTASWEIIRKETELHLHQLQLLVASIINSAANRRRSTLGQY</sequence>
<dbReference type="PANTHER" id="PTHR11691">
    <property type="entry name" value="TYPE I INTERFERON"/>
    <property type="match status" value="1"/>
</dbReference>
<evidence type="ECO:0000256" key="3">
    <source>
        <dbReference type="ARBA" id="ARBA00022514"/>
    </source>
</evidence>
<evidence type="ECO:0000256" key="1">
    <source>
        <dbReference type="ARBA" id="ARBA00004613"/>
    </source>
</evidence>
<protein>
    <submittedName>
        <fullName evidence="9">Uncharacterized protein</fullName>
    </submittedName>
</protein>
<dbReference type="SUPFAM" id="SSF47266">
    <property type="entry name" value="4-helical cytokines"/>
    <property type="match status" value="1"/>
</dbReference>
<organism evidence="9 10">
    <name type="scientific">Pleuronectes platessa</name>
    <name type="common">European plaice</name>
    <dbReference type="NCBI Taxonomy" id="8262"/>
    <lineage>
        <taxon>Eukaryota</taxon>
        <taxon>Metazoa</taxon>
        <taxon>Chordata</taxon>
        <taxon>Craniata</taxon>
        <taxon>Vertebrata</taxon>
        <taxon>Euteleostomi</taxon>
        <taxon>Actinopterygii</taxon>
        <taxon>Neopterygii</taxon>
        <taxon>Teleostei</taxon>
        <taxon>Neoteleostei</taxon>
        <taxon>Acanthomorphata</taxon>
        <taxon>Carangaria</taxon>
        <taxon>Pleuronectiformes</taxon>
        <taxon>Pleuronectoidei</taxon>
        <taxon>Pleuronectidae</taxon>
        <taxon>Pleuronectes</taxon>
    </lineage>
</organism>
<dbReference type="EMBL" id="CADEAL010000790">
    <property type="protein sequence ID" value="CAB1425260.1"/>
    <property type="molecule type" value="Genomic_DNA"/>
</dbReference>
<keyword evidence="8" id="KW-0472">Membrane</keyword>
<dbReference type="GO" id="GO:0006955">
    <property type="term" value="P:immune response"/>
    <property type="evidence" value="ECO:0007669"/>
    <property type="project" value="UniProtKB-ARBA"/>
</dbReference>
<keyword evidence="6" id="KW-0051">Antiviral defense</keyword>
<dbReference type="GO" id="GO:0005125">
    <property type="term" value="F:cytokine activity"/>
    <property type="evidence" value="ECO:0007669"/>
    <property type="project" value="UniProtKB-KW"/>
</dbReference>
<evidence type="ECO:0000256" key="6">
    <source>
        <dbReference type="ARBA" id="ARBA00023118"/>
    </source>
</evidence>
<dbReference type="GO" id="GO:0005126">
    <property type="term" value="F:cytokine receptor binding"/>
    <property type="evidence" value="ECO:0007669"/>
    <property type="project" value="InterPro"/>
</dbReference>
<dbReference type="GO" id="GO:0051607">
    <property type="term" value="P:defense response to virus"/>
    <property type="evidence" value="ECO:0007669"/>
    <property type="project" value="UniProtKB-KW"/>
</dbReference>
<dbReference type="PANTHER" id="PTHR11691:SF73">
    <property type="entry name" value="INTERFERON BETA"/>
    <property type="match status" value="1"/>
</dbReference>
<evidence type="ECO:0000256" key="5">
    <source>
        <dbReference type="ARBA" id="ARBA00022729"/>
    </source>
</evidence>
<dbReference type="Pfam" id="PF00143">
    <property type="entry name" value="Interferon"/>
    <property type="match status" value="1"/>
</dbReference>
<dbReference type="InterPro" id="IPR009079">
    <property type="entry name" value="4_helix_cytokine-like_core"/>
</dbReference>
<evidence type="ECO:0000256" key="8">
    <source>
        <dbReference type="SAM" id="Phobius"/>
    </source>
</evidence>
<keyword evidence="5" id="KW-0732">Signal</keyword>
<evidence type="ECO:0000256" key="7">
    <source>
        <dbReference type="ARBA" id="ARBA00023157"/>
    </source>
</evidence>
<evidence type="ECO:0000313" key="10">
    <source>
        <dbReference type="Proteomes" id="UP001153269"/>
    </source>
</evidence>
<comment type="caution">
    <text evidence="9">The sequence shown here is derived from an EMBL/GenBank/DDBJ whole genome shotgun (WGS) entry which is preliminary data.</text>
</comment>
<accession>A0A9N7U6D8</accession>
<dbReference type="InterPro" id="IPR000471">
    <property type="entry name" value="Interferon_alpha/beta/delta"/>
</dbReference>
<reference evidence="9" key="1">
    <citation type="submission" date="2020-03" db="EMBL/GenBank/DDBJ databases">
        <authorList>
            <person name="Weist P."/>
        </authorList>
    </citation>
    <scope>NUCLEOTIDE SEQUENCE</scope>
</reference>
<keyword evidence="8" id="KW-0812">Transmembrane</keyword>
<keyword evidence="10" id="KW-1185">Reference proteome</keyword>
<keyword evidence="4" id="KW-0964">Secreted</keyword>
<proteinExistence type="inferred from homology"/>
<keyword evidence="8" id="KW-1133">Transmembrane helix</keyword>
<comment type="subcellular location">
    <subcellularLocation>
        <location evidence="1">Secreted</location>
    </subcellularLocation>
</comment>
<dbReference type="AlphaFoldDB" id="A0A9N7U6D8"/>